<evidence type="ECO:0000313" key="1">
    <source>
        <dbReference type="EMBL" id="QTE03406.1"/>
    </source>
</evidence>
<organism evidence="1">
    <name type="scientific">Periparus ater CRESS-DNA-virus sp</name>
    <dbReference type="NCBI Taxonomy" id="2815050"/>
    <lineage>
        <taxon>Viruses</taxon>
        <taxon>Monodnaviria</taxon>
        <taxon>Shotokuvirae</taxon>
        <taxon>Cressdnaviricota</taxon>
    </lineage>
</organism>
<protein>
    <submittedName>
        <fullName evidence="1">Putative capsid protein</fullName>
    </submittedName>
</protein>
<name>A0A8A4XCG9_9VIRU</name>
<sequence>MTTLVRRSGWCVKGWNQVLRHQCISFCWRMRTRINRYRRRLRRRSKGTGRRKGLRIRRMIKRRRRNDLVKMTFRSTEYFNLQVHADGYVLPAKGTESDAENFRSGFKTSALKSTTFFNYCTMYRWCKINSVSVYWKAYLVASDMVYKNDKGENYTAGIHEVSQRIPFRMIWDLDSSVPETIDPGLFEHNLHTRNIPCNGGKAGVFKYKMPSVMRQFVSAKDVRTINWDSDNFSDCIKKLNFTSTKIRVPNWFGGTVDKLLYFLNAPHNDKFEYPMKIVLCANVYANCTFKGLNMQ</sequence>
<reference evidence="1" key="1">
    <citation type="submission" date="2020-10" db="EMBL/GenBank/DDBJ databases">
        <title>CRESS DNA virus dark matter in the feces of wild birds.</title>
        <authorList>
            <person name="Yang S."/>
            <person name="Zhang W."/>
        </authorList>
    </citation>
    <scope>NUCLEOTIDE SEQUENCE</scope>
    <source>
        <strain evidence="1">Coa130usv2</strain>
    </source>
</reference>
<accession>A0A8A4XCG9</accession>
<dbReference type="EMBL" id="MW182775">
    <property type="protein sequence ID" value="QTE03406.1"/>
    <property type="molecule type" value="Genomic_DNA"/>
</dbReference>
<proteinExistence type="predicted"/>